<keyword evidence="1" id="KW-0472">Membrane</keyword>
<dbReference type="AlphaFoldDB" id="A0A4R7VW13"/>
<dbReference type="Proteomes" id="UP000294927">
    <property type="component" value="Unassembled WGS sequence"/>
</dbReference>
<accession>A0A4R7VW13</accession>
<evidence type="ECO:0000313" key="3">
    <source>
        <dbReference type="Proteomes" id="UP000294927"/>
    </source>
</evidence>
<gene>
    <name evidence="2" type="ORF">CLV71_104583</name>
</gene>
<feature type="transmembrane region" description="Helical" evidence="1">
    <location>
        <begin position="87"/>
        <end position="105"/>
    </location>
</feature>
<dbReference type="RefSeq" id="WP_133903096.1">
    <property type="nucleotide sequence ID" value="NZ_SOCP01000004.1"/>
</dbReference>
<sequence>MSAISAGPSTSTAVRRPGLLTAALGIVVVTALAAIANGVMIATGGKELIKELLENAGLGQLSDADLDLASQLAGYDSLDGFVSAFTTRGYLVAGAGVALLLFGLCMTKAATWARIMVTLSSVGVMVFSMVVLADETNGTMAGLSLLAIVGGILAIIFTWLPANGRYAKAVR</sequence>
<keyword evidence="1" id="KW-1133">Transmembrane helix</keyword>
<evidence type="ECO:0000313" key="2">
    <source>
        <dbReference type="EMBL" id="TDV54114.1"/>
    </source>
</evidence>
<dbReference type="EMBL" id="SOCP01000004">
    <property type="protein sequence ID" value="TDV54114.1"/>
    <property type="molecule type" value="Genomic_DNA"/>
</dbReference>
<feature type="transmembrane region" description="Helical" evidence="1">
    <location>
        <begin position="139"/>
        <end position="162"/>
    </location>
</feature>
<organism evidence="2 3">
    <name type="scientific">Actinophytocola oryzae</name>
    <dbReference type="NCBI Taxonomy" id="502181"/>
    <lineage>
        <taxon>Bacteria</taxon>
        <taxon>Bacillati</taxon>
        <taxon>Actinomycetota</taxon>
        <taxon>Actinomycetes</taxon>
        <taxon>Pseudonocardiales</taxon>
        <taxon>Pseudonocardiaceae</taxon>
    </lineage>
</organism>
<feature type="transmembrane region" description="Helical" evidence="1">
    <location>
        <begin position="20"/>
        <end position="42"/>
    </location>
</feature>
<proteinExistence type="predicted"/>
<name>A0A4R7VW13_9PSEU</name>
<reference evidence="2 3" key="1">
    <citation type="submission" date="2019-03" db="EMBL/GenBank/DDBJ databases">
        <title>Genomic Encyclopedia of Archaeal and Bacterial Type Strains, Phase II (KMG-II): from individual species to whole genera.</title>
        <authorList>
            <person name="Goeker M."/>
        </authorList>
    </citation>
    <scope>NUCLEOTIDE SEQUENCE [LARGE SCALE GENOMIC DNA]</scope>
    <source>
        <strain evidence="2 3">DSM 45499</strain>
    </source>
</reference>
<protein>
    <submittedName>
        <fullName evidence="2">Uncharacterized protein</fullName>
    </submittedName>
</protein>
<comment type="caution">
    <text evidence="2">The sequence shown here is derived from an EMBL/GenBank/DDBJ whole genome shotgun (WGS) entry which is preliminary data.</text>
</comment>
<feature type="transmembrane region" description="Helical" evidence="1">
    <location>
        <begin position="112"/>
        <end position="133"/>
    </location>
</feature>
<evidence type="ECO:0000256" key="1">
    <source>
        <dbReference type="SAM" id="Phobius"/>
    </source>
</evidence>
<keyword evidence="3" id="KW-1185">Reference proteome</keyword>
<keyword evidence="1" id="KW-0812">Transmembrane</keyword>